<keyword evidence="2 4" id="KW-0238">DNA-binding</keyword>
<protein>
    <submittedName>
        <fullName evidence="6">TetR/AcrR family transcriptional regulator</fullName>
    </submittedName>
</protein>
<dbReference type="Gene3D" id="1.10.357.10">
    <property type="entry name" value="Tetracycline Repressor, domain 2"/>
    <property type="match status" value="1"/>
</dbReference>
<dbReference type="PROSITE" id="PS50977">
    <property type="entry name" value="HTH_TETR_2"/>
    <property type="match status" value="1"/>
</dbReference>
<name>A0A5B0X322_9GAMM</name>
<dbReference type="EMBL" id="VTUX01000003">
    <property type="protein sequence ID" value="KAA1192691.1"/>
    <property type="molecule type" value="Genomic_DNA"/>
</dbReference>
<dbReference type="InterPro" id="IPR050109">
    <property type="entry name" value="HTH-type_TetR-like_transc_reg"/>
</dbReference>
<keyword evidence="1" id="KW-0805">Transcription regulation</keyword>
<dbReference type="PANTHER" id="PTHR30055:SF234">
    <property type="entry name" value="HTH-TYPE TRANSCRIPTIONAL REGULATOR BETI"/>
    <property type="match status" value="1"/>
</dbReference>
<proteinExistence type="predicted"/>
<dbReference type="Pfam" id="PF00440">
    <property type="entry name" value="TetR_N"/>
    <property type="match status" value="1"/>
</dbReference>
<dbReference type="InterPro" id="IPR009057">
    <property type="entry name" value="Homeodomain-like_sf"/>
</dbReference>
<evidence type="ECO:0000256" key="2">
    <source>
        <dbReference type="ARBA" id="ARBA00023125"/>
    </source>
</evidence>
<dbReference type="GO" id="GO:0000976">
    <property type="term" value="F:transcription cis-regulatory region binding"/>
    <property type="evidence" value="ECO:0007669"/>
    <property type="project" value="TreeGrafter"/>
</dbReference>
<evidence type="ECO:0000259" key="5">
    <source>
        <dbReference type="PROSITE" id="PS50977"/>
    </source>
</evidence>
<dbReference type="PRINTS" id="PR00455">
    <property type="entry name" value="HTHTETR"/>
</dbReference>
<dbReference type="InterPro" id="IPR001647">
    <property type="entry name" value="HTH_TetR"/>
</dbReference>
<feature type="DNA-binding region" description="H-T-H motif" evidence="4">
    <location>
        <begin position="38"/>
        <end position="57"/>
    </location>
</feature>
<dbReference type="PANTHER" id="PTHR30055">
    <property type="entry name" value="HTH-TYPE TRANSCRIPTIONAL REGULATOR RUTR"/>
    <property type="match status" value="1"/>
</dbReference>
<dbReference type="AlphaFoldDB" id="A0A5B0X322"/>
<dbReference type="RefSeq" id="WP_149610975.1">
    <property type="nucleotide sequence ID" value="NZ_VTUX01000003.1"/>
</dbReference>
<gene>
    <name evidence="6" type="ORF">F0M18_08515</name>
</gene>
<keyword evidence="3" id="KW-0804">Transcription</keyword>
<evidence type="ECO:0000256" key="3">
    <source>
        <dbReference type="ARBA" id="ARBA00023163"/>
    </source>
</evidence>
<evidence type="ECO:0000313" key="7">
    <source>
        <dbReference type="Proteomes" id="UP000323708"/>
    </source>
</evidence>
<dbReference type="SUPFAM" id="SSF46689">
    <property type="entry name" value="Homeodomain-like"/>
    <property type="match status" value="1"/>
</dbReference>
<evidence type="ECO:0000256" key="4">
    <source>
        <dbReference type="PROSITE-ProRule" id="PRU00335"/>
    </source>
</evidence>
<keyword evidence="7" id="KW-1185">Reference proteome</keyword>
<reference evidence="6 7" key="1">
    <citation type="submission" date="2019-09" db="EMBL/GenBank/DDBJ databases">
        <authorList>
            <person name="Chen X.-Y."/>
        </authorList>
    </citation>
    <scope>NUCLEOTIDE SEQUENCE [LARGE SCALE GENOMIC DNA]</scope>
    <source>
        <strain evidence="6 7">NY5</strain>
    </source>
</reference>
<evidence type="ECO:0000313" key="6">
    <source>
        <dbReference type="EMBL" id="KAA1192691.1"/>
    </source>
</evidence>
<feature type="domain" description="HTH tetR-type" evidence="5">
    <location>
        <begin position="15"/>
        <end position="75"/>
    </location>
</feature>
<evidence type="ECO:0000256" key="1">
    <source>
        <dbReference type="ARBA" id="ARBA00023015"/>
    </source>
</evidence>
<accession>A0A5B0X322</accession>
<dbReference type="Proteomes" id="UP000323708">
    <property type="component" value="Unassembled WGS sequence"/>
</dbReference>
<sequence>MPKVPAETYQSKKSDTTRVAVLEAAVQCYIKIGYANTTVTKIAEQAELSRGAMMYHFDDVRSIIIASVGYLMDRRLEEYESLILPAEKEAAGEITEKSLEMTINALWKFFHSSYHIAYQELIVAARTDPEIAKVVRPAQKNFDNRIEEHIRSHFPAWQEVEEIRETITELYFYTIQGVSFFSLATKKQPKIKKLFSLLVRTALNEYGEATAERKS</sequence>
<organism evidence="6 7">
    <name type="scientific">Pseudohalioglobus sediminis</name>
    <dbReference type="NCBI Taxonomy" id="2606449"/>
    <lineage>
        <taxon>Bacteria</taxon>
        <taxon>Pseudomonadati</taxon>
        <taxon>Pseudomonadota</taxon>
        <taxon>Gammaproteobacteria</taxon>
        <taxon>Cellvibrionales</taxon>
        <taxon>Halieaceae</taxon>
        <taxon>Pseudohalioglobus</taxon>
    </lineage>
</organism>
<dbReference type="GO" id="GO:0003700">
    <property type="term" value="F:DNA-binding transcription factor activity"/>
    <property type="evidence" value="ECO:0007669"/>
    <property type="project" value="TreeGrafter"/>
</dbReference>
<comment type="caution">
    <text evidence="6">The sequence shown here is derived from an EMBL/GenBank/DDBJ whole genome shotgun (WGS) entry which is preliminary data.</text>
</comment>